<evidence type="ECO:0000256" key="7">
    <source>
        <dbReference type="ARBA" id="ARBA00023306"/>
    </source>
</evidence>
<dbReference type="AlphaFoldDB" id="A0A839A581"/>
<gene>
    <name evidence="11" type="ORF">HW423_06320</name>
</gene>
<feature type="transmembrane region" description="Helical" evidence="9">
    <location>
        <begin position="217"/>
        <end position="237"/>
    </location>
</feature>
<feature type="compositionally biased region" description="Polar residues" evidence="8">
    <location>
        <begin position="123"/>
        <end position="142"/>
    </location>
</feature>
<keyword evidence="2" id="KW-1003">Cell membrane</keyword>
<dbReference type="InterPro" id="IPR034746">
    <property type="entry name" value="POTRA"/>
</dbReference>
<dbReference type="EMBL" id="JACAOA010000014">
    <property type="protein sequence ID" value="MBA5729396.1"/>
    <property type="molecule type" value="Genomic_DNA"/>
</dbReference>
<evidence type="ECO:0000256" key="4">
    <source>
        <dbReference type="ARBA" id="ARBA00022692"/>
    </source>
</evidence>
<dbReference type="PROSITE" id="PS51779">
    <property type="entry name" value="POTRA"/>
    <property type="match status" value="1"/>
</dbReference>
<evidence type="ECO:0000256" key="5">
    <source>
        <dbReference type="ARBA" id="ARBA00022989"/>
    </source>
</evidence>
<keyword evidence="12" id="KW-1185">Reference proteome</keyword>
<comment type="caution">
    <text evidence="11">The sequence shown here is derived from an EMBL/GenBank/DDBJ whole genome shotgun (WGS) entry which is preliminary data.</text>
</comment>
<evidence type="ECO:0000256" key="2">
    <source>
        <dbReference type="ARBA" id="ARBA00022475"/>
    </source>
</evidence>
<name>A0A839A581_9LACT</name>
<dbReference type="Gene3D" id="3.40.50.10960">
    <property type="match status" value="1"/>
</dbReference>
<evidence type="ECO:0000259" key="10">
    <source>
        <dbReference type="PROSITE" id="PS51779"/>
    </source>
</evidence>
<dbReference type="RefSeq" id="WP_218931096.1">
    <property type="nucleotide sequence ID" value="NZ_JACAOA010000014.1"/>
</dbReference>
<proteinExistence type="predicted"/>
<keyword evidence="6 9" id="KW-0472">Membrane</keyword>
<organism evidence="11 12">
    <name type="scientific">Ruoffia halotolerans</name>
    <dbReference type="NCBI Taxonomy" id="2748684"/>
    <lineage>
        <taxon>Bacteria</taxon>
        <taxon>Bacillati</taxon>
        <taxon>Bacillota</taxon>
        <taxon>Bacilli</taxon>
        <taxon>Lactobacillales</taxon>
        <taxon>Aerococcaceae</taxon>
        <taxon>Ruoffia</taxon>
    </lineage>
</organism>
<evidence type="ECO:0000256" key="3">
    <source>
        <dbReference type="ARBA" id="ARBA00022618"/>
    </source>
</evidence>
<dbReference type="GO" id="GO:0005886">
    <property type="term" value="C:plasma membrane"/>
    <property type="evidence" value="ECO:0007669"/>
    <property type="project" value="TreeGrafter"/>
</dbReference>
<dbReference type="InterPro" id="IPR005548">
    <property type="entry name" value="Cell_div_FtsQ/DivIB_C"/>
</dbReference>
<dbReference type="InterPro" id="IPR050487">
    <property type="entry name" value="FtsQ_DivIB"/>
</dbReference>
<feature type="compositionally biased region" description="Low complexity" evidence="8">
    <location>
        <begin position="149"/>
        <end position="172"/>
    </location>
</feature>
<evidence type="ECO:0000256" key="8">
    <source>
        <dbReference type="SAM" id="MobiDB-lite"/>
    </source>
</evidence>
<keyword evidence="7" id="KW-0131">Cell cycle</keyword>
<dbReference type="GO" id="GO:0051301">
    <property type="term" value="P:cell division"/>
    <property type="evidence" value="ECO:0007669"/>
    <property type="project" value="UniProtKB-KW"/>
</dbReference>
<reference evidence="11 12" key="1">
    <citation type="submission" date="2020-06" db="EMBL/GenBank/DDBJ databases">
        <title>Reclassification of Facklamia ignava, Facklamia soureckii and Facklami tabacinasalis as Falseniella iganva gen. nov., comb. nov., Hutsoniella ignava gen. nov., comb. nov., and Ruoffia tabacinasalis gen. nov., comb. nov and description of Ruoffia haltotolerans sp. nov., isolated from hypersaline Inland Sea of Qatar.</title>
        <authorList>
            <person name="Fotedar R."/>
            <person name="Sankaranarayanan K."/>
            <person name="Lawson P."/>
            <person name="Caldwell M."/>
            <person name="Zeyara A."/>
            <person name="Al Malki A."/>
            <person name="Ali M."/>
        </authorList>
    </citation>
    <scope>NUCLEOTIDE SEQUENCE [LARGE SCALE GENOMIC DNA]</scope>
    <source>
        <strain evidence="11 12">INB8</strain>
    </source>
</reference>
<keyword evidence="4 9" id="KW-0812">Transmembrane</keyword>
<feature type="region of interest" description="Disordered" evidence="8">
    <location>
        <begin position="76"/>
        <end position="188"/>
    </location>
</feature>
<comment type="subcellular location">
    <subcellularLocation>
        <location evidence="1">Membrane</location>
    </subcellularLocation>
</comment>
<feature type="domain" description="POTRA" evidence="10">
    <location>
        <begin position="240"/>
        <end position="311"/>
    </location>
</feature>
<dbReference type="PANTHER" id="PTHR37820">
    <property type="entry name" value="CELL DIVISION PROTEIN DIVIB"/>
    <property type="match status" value="1"/>
</dbReference>
<dbReference type="Proteomes" id="UP000571018">
    <property type="component" value="Unassembled WGS sequence"/>
</dbReference>
<feature type="compositionally biased region" description="Basic and acidic residues" evidence="8">
    <location>
        <begin position="112"/>
        <end position="122"/>
    </location>
</feature>
<feature type="compositionally biased region" description="Polar residues" evidence="8">
    <location>
        <begin position="12"/>
        <end position="38"/>
    </location>
</feature>
<accession>A0A839A581</accession>
<keyword evidence="3" id="KW-0132">Cell division</keyword>
<evidence type="ECO:0000313" key="12">
    <source>
        <dbReference type="Proteomes" id="UP000571018"/>
    </source>
</evidence>
<sequence length="454" mass="51999">MSNNERRGNYRTGPQTTPNNRESNSPETWQSRPVNEPSQPIRGNYRIDSNGNPIIPKQSGITNRDELEQDYFSRTQHTQTEGNRNREEQYQPTQVIHPIPPQSGPVQQRRVYHMDEYRRDQNESNSRANQPNRRNFDEPQSNTRERATRQQNQNLNQRRNQNLNRNQNFNRNYSGNQPSGRNQPQGSRTNWYYNLHQKVNRQMNKSSNAALPKGKTVLFAVFALIYLTMLVTGWQLMPFNKVNNIVVTGTELVPKTFVKGSSRIYKFDEVDEVMSQRQEIEATIKEENPLIESVVFNRPDWKQLEINVVEHDLVGLINQDGYQPVLNNGEILNVSENQELANIANEALPELIGFDTSGKLTEVAQGLRQIDPEILAMMETVTSADDENKPNAIVVEMEDGNTINAIISTFAQKVQYYPDILTQLDGQTGVINFEVGAYFTPAEDSTNSVKLDNN</sequence>
<evidence type="ECO:0000313" key="11">
    <source>
        <dbReference type="EMBL" id="MBA5729396.1"/>
    </source>
</evidence>
<keyword evidence="5 9" id="KW-1133">Transmembrane helix</keyword>
<dbReference type="PANTHER" id="PTHR37820:SF1">
    <property type="entry name" value="CELL DIVISION PROTEIN FTSQ"/>
    <property type="match status" value="1"/>
</dbReference>
<feature type="region of interest" description="Disordered" evidence="8">
    <location>
        <begin position="1"/>
        <end position="63"/>
    </location>
</feature>
<evidence type="ECO:0000256" key="6">
    <source>
        <dbReference type="ARBA" id="ARBA00023136"/>
    </source>
</evidence>
<protein>
    <recommendedName>
        <fullName evidence="10">POTRA domain-containing protein</fullName>
    </recommendedName>
</protein>
<dbReference type="Pfam" id="PF03799">
    <property type="entry name" value="FtsQ_DivIB_C"/>
    <property type="match status" value="1"/>
</dbReference>
<feature type="compositionally biased region" description="Polar residues" evidence="8">
    <location>
        <begin position="173"/>
        <end position="188"/>
    </location>
</feature>
<evidence type="ECO:0000256" key="1">
    <source>
        <dbReference type="ARBA" id="ARBA00004370"/>
    </source>
</evidence>
<evidence type="ECO:0000256" key="9">
    <source>
        <dbReference type="SAM" id="Phobius"/>
    </source>
</evidence>